<dbReference type="FunFam" id="1.20.1250.40:FF:000003">
    <property type="entry name" value="DNA-directed RNA polymerase II subunit rpb4"/>
    <property type="match status" value="1"/>
</dbReference>
<evidence type="ECO:0000313" key="7">
    <source>
        <dbReference type="Proteomes" id="UP000813385"/>
    </source>
</evidence>
<dbReference type="Pfam" id="PF03874">
    <property type="entry name" value="RNA_pol_Rpb4"/>
    <property type="match status" value="1"/>
</dbReference>
<dbReference type="Gene3D" id="1.20.1250.40">
    <property type="match status" value="1"/>
</dbReference>
<feature type="region of interest" description="Disordered" evidence="4">
    <location>
        <begin position="1"/>
        <end position="26"/>
    </location>
</feature>
<dbReference type="SMART" id="SM00657">
    <property type="entry name" value="RPOL4c"/>
    <property type="match status" value="1"/>
</dbReference>
<dbReference type="GO" id="GO:0030880">
    <property type="term" value="C:RNA polymerase complex"/>
    <property type="evidence" value="ECO:0007669"/>
    <property type="project" value="InterPro"/>
</dbReference>
<dbReference type="PANTHER" id="PTHR21297">
    <property type="entry name" value="DNA-DIRECTED RNA POLYMERASE II"/>
    <property type="match status" value="1"/>
</dbReference>
<gene>
    <name evidence="6" type="ORF">B0T11DRAFT_327203</name>
</gene>
<comment type="subcellular location">
    <subcellularLocation>
        <location evidence="1">Nucleus</location>
    </subcellularLocation>
</comment>
<dbReference type="GO" id="GO:0000166">
    <property type="term" value="F:nucleotide binding"/>
    <property type="evidence" value="ECO:0007669"/>
    <property type="project" value="InterPro"/>
</dbReference>
<sequence>MSAGNGRSLHAPTSRPKPAPPGLEKADHELNLGEFQDVDTLTLSEASLVINALVAKRKMDRKNINETEMLTQTMNYLDAFARFRQKENVEAVERLLSAHKQLAKFERAQIGSLCCETAEEAKTLIPSLTEKITDEDLQELLDEISKLQSR</sequence>
<evidence type="ECO:0000256" key="2">
    <source>
        <dbReference type="ARBA" id="ARBA00023242"/>
    </source>
</evidence>
<proteinExistence type="inferred from homology"/>
<dbReference type="InterPro" id="IPR045222">
    <property type="entry name" value="Rpb4-like"/>
</dbReference>
<organism evidence="6 7">
    <name type="scientific">Plectosphaerella cucumerina</name>
    <dbReference type="NCBI Taxonomy" id="40658"/>
    <lineage>
        <taxon>Eukaryota</taxon>
        <taxon>Fungi</taxon>
        <taxon>Dikarya</taxon>
        <taxon>Ascomycota</taxon>
        <taxon>Pezizomycotina</taxon>
        <taxon>Sordariomycetes</taxon>
        <taxon>Hypocreomycetidae</taxon>
        <taxon>Glomerellales</taxon>
        <taxon>Plectosphaerellaceae</taxon>
        <taxon>Plectosphaerella</taxon>
    </lineage>
</organism>
<evidence type="ECO:0000256" key="3">
    <source>
        <dbReference type="ARBA" id="ARBA00025724"/>
    </source>
</evidence>
<keyword evidence="7" id="KW-1185">Reference proteome</keyword>
<dbReference type="InterPro" id="IPR038324">
    <property type="entry name" value="Rpb4/RPC9_sf"/>
</dbReference>
<comment type="caution">
    <text evidence="6">The sequence shown here is derived from an EMBL/GenBank/DDBJ whole genome shotgun (WGS) entry which is preliminary data.</text>
</comment>
<name>A0A8K0TKT1_9PEZI</name>
<keyword evidence="2" id="KW-0539">Nucleus</keyword>
<dbReference type="GO" id="GO:0006352">
    <property type="term" value="P:DNA-templated transcription initiation"/>
    <property type="evidence" value="ECO:0007669"/>
    <property type="project" value="InterPro"/>
</dbReference>
<dbReference type="InterPro" id="IPR006590">
    <property type="entry name" value="RNA_pol_Rpb4/RPC9_core"/>
</dbReference>
<dbReference type="Proteomes" id="UP000813385">
    <property type="component" value="Unassembled WGS sequence"/>
</dbReference>
<accession>A0A8K0TKT1</accession>
<dbReference type="InterPro" id="IPR005574">
    <property type="entry name" value="Rpb4/RPC9"/>
</dbReference>
<evidence type="ECO:0000313" key="6">
    <source>
        <dbReference type="EMBL" id="KAH7369079.1"/>
    </source>
</evidence>
<dbReference type="OrthoDB" id="2186918at2759"/>
<reference evidence="6" key="1">
    <citation type="journal article" date="2021" name="Nat. Commun.">
        <title>Genetic determinants of endophytism in the Arabidopsis root mycobiome.</title>
        <authorList>
            <person name="Mesny F."/>
            <person name="Miyauchi S."/>
            <person name="Thiergart T."/>
            <person name="Pickel B."/>
            <person name="Atanasova L."/>
            <person name="Karlsson M."/>
            <person name="Huettel B."/>
            <person name="Barry K.W."/>
            <person name="Haridas S."/>
            <person name="Chen C."/>
            <person name="Bauer D."/>
            <person name="Andreopoulos W."/>
            <person name="Pangilinan J."/>
            <person name="LaButti K."/>
            <person name="Riley R."/>
            <person name="Lipzen A."/>
            <person name="Clum A."/>
            <person name="Drula E."/>
            <person name="Henrissat B."/>
            <person name="Kohler A."/>
            <person name="Grigoriev I.V."/>
            <person name="Martin F.M."/>
            <person name="Hacquard S."/>
        </authorList>
    </citation>
    <scope>NUCLEOTIDE SEQUENCE</scope>
    <source>
        <strain evidence="6">MPI-CAGE-AT-0016</strain>
    </source>
</reference>
<comment type="similarity">
    <text evidence="3">Belongs to the eukaryotic RPB4 RNA polymerase subunit family.</text>
</comment>
<protein>
    <submittedName>
        <fullName evidence="6">RNA polymerase Rpb4</fullName>
    </submittedName>
</protein>
<dbReference type="SUPFAM" id="SSF47819">
    <property type="entry name" value="HRDC-like"/>
    <property type="match status" value="1"/>
</dbReference>
<evidence type="ECO:0000256" key="1">
    <source>
        <dbReference type="ARBA" id="ARBA00004123"/>
    </source>
</evidence>
<feature type="domain" description="RNA polymerase Rpb4/RPC9 core" evidence="5">
    <location>
        <begin position="33"/>
        <end position="148"/>
    </location>
</feature>
<dbReference type="EMBL" id="JAGPXD010000002">
    <property type="protein sequence ID" value="KAH7369079.1"/>
    <property type="molecule type" value="Genomic_DNA"/>
</dbReference>
<dbReference type="AlphaFoldDB" id="A0A8K0TKT1"/>
<dbReference type="GO" id="GO:0005634">
    <property type="term" value="C:nucleus"/>
    <property type="evidence" value="ECO:0007669"/>
    <property type="project" value="UniProtKB-SubCell"/>
</dbReference>
<evidence type="ECO:0000259" key="5">
    <source>
        <dbReference type="SMART" id="SM00657"/>
    </source>
</evidence>
<evidence type="ECO:0000256" key="4">
    <source>
        <dbReference type="SAM" id="MobiDB-lite"/>
    </source>
</evidence>
<dbReference type="InterPro" id="IPR010997">
    <property type="entry name" value="HRDC-like_sf"/>
</dbReference>